<comment type="caution">
    <text evidence="1">The sequence shown here is derived from an EMBL/GenBank/DDBJ whole genome shotgun (WGS) entry which is preliminary data.</text>
</comment>
<gene>
    <name evidence="1" type="ORF">KUDE01_012723</name>
</gene>
<proteinExistence type="predicted"/>
<feature type="non-terminal residue" evidence="1">
    <location>
        <position position="77"/>
    </location>
</feature>
<keyword evidence="2" id="KW-1185">Reference proteome</keyword>
<name>A0AAD9CR60_DISEL</name>
<accession>A0AAD9CR60</accession>
<reference evidence="1" key="1">
    <citation type="submission" date="2023-04" db="EMBL/GenBank/DDBJ databases">
        <title>Chromosome-level genome of Chaenocephalus aceratus.</title>
        <authorList>
            <person name="Park H."/>
        </authorList>
    </citation>
    <scope>NUCLEOTIDE SEQUENCE</scope>
    <source>
        <strain evidence="1">DE</strain>
        <tissue evidence="1">Muscle</tissue>
    </source>
</reference>
<evidence type="ECO:0000313" key="1">
    <source>
        <dbReference type="EMBL" id="KAK1905543.1"/>
    </source>
</evidence>
<dbReference type="AlphaFoldDB" id="A0AAD9CR60"/>
<sequence length="77" mass="8433">TGPPRVLWQIARAFRAPSPVWVPIHLSSPDRPLNQRCRGGAGGELRTWEIIQSQSSSGWDTAMSITRGGGRVYSTTL</sequence>
<protein>
    <submittedName>
        <fullName evidence="1">Mediator of RNA polymerase II transcription subunit 16</fullName>
    </submittedName>
</protein>
<evidence type="ECO:0000313" key="2">
    <source>
        <dbReference type="Proteomes" id="UP001228049"/>
    </source>
</evidence>
<organism evidence="1 2">
    <name type="scientific">Dissostichus eleginoides</name>
    <name type="common">Patagonian toothfish</name>
    <name type="synonym">Dissostichus amissus</name>
    <dbReference type="NCBI Taxonomy" id="100907"/>
    <lineage>
        <taxon>Eukaryota</taxon>
        <taxon>Metazoa</taxon>
        <taxon>Chordata</taxon>
        <taxon>Craniata</taxon>
        <taxon>Vertebrata</taxon>
        <taxon>Euteleostomi</taxon>
        <taxon>Actinopterygii</taxon>
        <taxon>Neopterygii</taxon>
        <taxon>Teleostei</taxon>
        <taxon>Neoteleostei</taxon>
        <taxon>Acanthomorphata</taxon>
        <taxon>Eupercaria</taxon>
        <taxon>Perciformes</taxon>
        <taxon>Notothenioidei</taxon>
        <taxon>Nototheniidae</taxon>
        <taxon>Dissostichus</taxon>
    </lineage>
</organism>
<feature type="non-terminal residue" evidence="1">
    <location>
        <position position="1"/>
    </location>
</feature>
<dbReference type="EMBL" id="JASDAP010000003">
    <property type="protein sequence ID" value="KAK1905543.1"/>
    <property type="molecule type" value="Genomic_DNA"/>
</dbReference>
<dbReference type="Proteomes" id="UP001228049">
    <property type="component" value="Unassembled WGS sequence"/>
</dbReference>